<keyword evidence="2" id="KW-1185">Reference proteome</keyword>
<dbReference type="HOGENOM" id="CLU_2121100_0_0_1"/>
<reference evidence="1 2" key="1">
    <citation type="journal article" date="2012" name="Appl. Environ. Microbiol.">
        <title>Short-read sequencing for genomic analysis of the brown rot fungus Fibroporia radiculosa.</title>
        <authorList>
            <person name="Tang J.D."/>
            <person name="Perkins A.D."/>
            <person name="Sonstegard T.S."/>
            <person name="Schroeder S.G."/>
            <person name="Burgess S.C."/>
            <person name="Diehl S.V."/>
        </authorList>
    </citation>
    <scope>NUCLEOTIDE SEQUENCE [LARGE SCALE GENOMIC DNA]</scope>
    <source>
        <strain evidence="1 2">TFFH 294</strain>
    </source>
</reference>
<dbReference type="Proteomes" id="UP000006352">
    <property type="component" value="Unassembled WGS sequence"/>
</dbReference>
<protein>
    <submittedName>
        <fullName evidence="1">Uncharacterized protein</fullName>
    </submittedName>
</protein>
<dbReference type="OrthoDB" id="2797720at2759"/>
<name>J4H2K0_9APHY</name>
<organism evidence="1 2">
    <name type="scientific">Fibroporia radiculosa</name>
    <dbReference type="NCBI Taxonomy" id="599839"/>
    <lineage>
        <taxon>Eukaryota</taxon>
        <taxon>Fungi</taxon>
        <taxon>Dikarya</taxon>
        <taxon>Basidiomycota</taxon>
        <taxon>Agaricomycotina</taxon>
        <taxon>Agaricomycetes</taxon>
        <taxon>Polyporales</taxon>
        <taxon>Fibroporiaceae</taxon>
        <taxon>Fibroporia</taxon>
    </lineage>
</organism>
<evidence type="ECO:0000313" key="2">
    <source>
        <dbReference type="Proteomes" id="UP000006352"/>
    </source>
</evidence>
<sequence>MWLRHKPDLVQNHAPDDLKQAQVRRQRGWTEDDVPIFLRLNPMVTTFQWTKILAQAAADREAGDDSSVANALLPGEEIPGTPGFRGFQFQYRAEEVAVQIKRVWRDDPERYPAP</sequence>
<proteinExistence type="predicted"/>
<evidence type="ECO:0000313" key="1">
    <source>
        <dbReference type="EMBL" id="CCM01659.1"/>
    </source>
</evidence>
<dbReference type="GeneID" id="24096570"/>
<dbReference type="EMBL" id="HE797043">
    <property type="protein sequence ID" value="CCM01659.1"/>
    <property type="molecule type" value="Genomic_DNA"/>
</dbReference>
<dbReference type="AlphaFoldDB" id="J4H2K0"/>
<dbReference type="InParanoid" id="J4H2K0"/>
<gene>
    <name evidence="1" type="ORF">FIBRA_03721</name>
</gene>
<dbReference type="RefSeq" id="XP_012180942.1">
    <property type="nucleotide sequence ID" value="XM_012325552.1"/>
</dbReference>
<accession>J4H2K0</accession>